<dbReference type="InterPro" id="IPR029063">
    <property type="entry name" value="SAM-dependent_MTases_sf"/>
</dbReference>
<dbReference type="Proteomes" id="UP000177026">
    <property type="component" value="Unassembled WGS sequence"/>
</dbReference>
<gene>
    <name evidence="5" type="ORF">A2866_03185</name>
</gene>
<name>A0A1F7GIR2_9BACT</name>
<reference evidence="5 6" key="1">
    <citation type="journal article" date="2016" name="Nat. Commun.">
        <title>Thousands of microbial genomes shed light on interconnected biogeochemical processes in an aquifer system.</title>
        <authorList>
            <person name="Anantharaman K."/>
            <person name="Brown C.T."/>
            <person name="Hug L.A."/>
            <person name="Sharon I."/>
            <person name="Castelle C.J."/>
            <person name="Probst A.J."/>
            <person name="Thomas B.C."/>
            <person name="Singh A."/>
            <person name="Wilkins M.J."/>
            <person name="Karaoz U."/>
            <person name="Brodie E.L."/>
            <person name="Williams K.H."/>
            <person name="Hubbard S.S."/>
            <person name="Banfield J.F."/>
        </authorList>
    </citation>
    <scope>NUCLEOTIDE SEQUENCE [LARGE SCALE GENOMIC DNA]</scope>
</reference>
<sequence length="182" mass="20830">MIIIFLLLAAILIGIILIFSSKKFSPVPYFPSNSKDMSLIINSLDLKNNQTVIDLGAGDGIVIFEAAKSAFEKKLNTQFVAVDINPILILILTLRRFFHPNKNNIKILQGDFFKLDFSFLTTNYNLKTTIYLYISPWFLDKVSEQVLQQIPNAKIVSYMYPIKSLRKMKKTIHGKNSIFIYS</sequence>
<dbReference type="SUPFAM" id="SSF53335">
    <property type="entry name" value="S-adenosyl-L-methionine-dependent methyltransferases"/>
    <property type="match status" value="1"/>
</dbReference>
<dbReference type="EMBL" id="MFZI01000062">
    <property type="protein sequence ID" value="OGK18843.1"/>
    <property type="molecule type" value="Genomic_DNA"/>
</dbReference>
<keyword evidence="3" id="KW-0949">S-adenosyl-L-methionine</keyword>
<organism evidence="5 6">
    <name type="scientific">Candidatus Roizmanbacteria bacterium RIFCSPHIGHO2_01_FULL_39_8</name>
    <dbReference type="NCBI Taxonomy" id="1802033"/>
    <lineage>
        <taxon>Bacteria</taxon>
        <taxon>Candidatus Roizmaniibacteriota</taxon>
    </lineage>
</organism>
<dbReference type="PANTHER" id="PTHR13610:SF9">
    <property type="entry name" value="FI06469P"/>
    <property type="match status" value="1"/>
</dbReference>
<evidence type="ECO:0000313" key="6">
    <source>
        <dbReference type="Proteomes" id="UP000177026"/>
    </source>
</evidence>
<dbReference type="GO" id="GO:0016279">
    <property type="term" value="F:protein-lysine N-methyltransferase activity"/>
    <property type="evidence" value="ECO:0007669"/>
    <property type="project" value="InterPro"/>
</dbReference>
<evidence type="ECO:0000256" key="1">
    <source>
        <dbReference type="ARBA" id="ARBA00022603"/>
    </source>
</evidence>
<protein>
    <recommendedName>
        <fullName evidence="7">Methyltransferase domain-containing protein</fullName>
    </recommendedName>
</protein>
<evidence type="ECO:0000313" key="5">
    <source>
        <dbReference type="EMBL" id="OGK18843.1"/>
    </source>
</evidence>
<dbReference type="Gene3D" id="3.40.50.150">
    <property type="entry name" value="Vaccinia Virus protein VP39"/>
    <property type="match status" value="1"/>
</dbReference>
<dbReference type="CDD" id="cd02440">
    <property type="entry name" value="AdoMet_MTases"/>
    <property type="match status" value="1"/>
</dbReference>
<dbReference type="InterPro" id="IPR001737">
    <property type="entry name" value="KsgA/Erm"/>
</dbReference>
<dbReference type="Pfam" id="PF00398">
    <property type="entry name" value="RrnaAD"/>
    <property type="match status" value="1"/>
</dbReference>
<keyword evidence="2" id="KW-0808">Transferase</keyword>
<dbReference type="AlphaFoldDB" id="A0A1F7GIR2"/>
<keyword evidence="4" id="KW-0694">RNA-binding</keyword>
<dbReference type="InterPro" id="IPR026170">
    <property type="entry name" value="FAM173A/B"/>
</dbReference>
<keyword evidence="1" id="KW-0489">Methyltransferase</keyword>
<dbReference type="GO" id="GO:0032259">
    <property type="term" value="P:methylation"/>
    <property type="evidence" value="ECO:0007669"/>
    <property type="project" value="UniProtKB-KW"/>
</dbReference>
<proteinExistence type="predicted"/>
<comment type="caution">
    <text evidence="5">The sequence shown here is derived from an EMBL/GenBank/DDBJ whole genome shotgun (WGS) entry which is preliminary data.</text>
</comment>
<accession>A0A1F7GIR2</accession>
<dbReference type="GO" id="GO:0003723">
    <property type="term" value="F:RNA binding"/>
    <property type="evidence" value="ECO:0007669"/>
    <property type="project" value="UniProtKB-KW"/>
</dbReference>
<dbReference type="PANTHER" id="PTHR13610">
    <property type="entry name" value="METHYLTRANSFERASE DOMAIN-CONTAINING PROTEIN"/>
    <property type="match status" value="1"/>
</dbReference>
<evidence type="ECO:0000256" key="2">
    <source>
        <dbReference type="ARBA" id="ARBA00022679"/>
    </source>
</evidence>
<evidence type="ECO:0008006" key="7">
    <source>
        <dbReference type="Google" id="ProtNLM"/>
    </source>
</evidence>
<evidence type="ECO:0000256" key="3">
    <source>
        <dbReference type="ARBA" id="ARBA00022691"/>
    </source>
</evidence>
<evidence type="ECO:0000256" key="4">
    <source>
        <dbReference type="ARBA" id="ARBA00022884"/>
    </source>
</evidence>